<evidence type="ECO:0000313" key="14">
    <source>
        <dbReference type="Proteomes" id="UP001158576"/>
    </source>
</evidence>
<dbReference type="InterPro" id="IPR029429">
    <property type="entry name" value="BBS2_Mid"/>
</dbReference>
<keyword evidence="14" id="KW-1185">Reference proteome</keyword>
<feature type="domain" description="Ciliary BBSome complex subunit 2 middle region" evidence="10">
    <location>
        <begin position="164"/>
        <end position="267"/>
    </location>
</feature>
<gene>
    <name evidence="13" type="ORF">OKIOD_LOCUS4489</name>
</gene>
<keyword evidence="7" id="KW-0175">Coiled coil</keyword>
<evidence type="ECO:0000256" key="3">
    <source>
        <dbReference type="ARBA" id="ARBA00022490"/>
    </source>
</evidence>
<evidence type="ECO:0000256" key="2">
    <source>
        <dbReference type="ARBA" id="ARBA00004245"/>
    </source>
</evidence>
<dbReference type="InterPro" id="IPR055379">
    <property type="entry name" value="BBS2_pf_dom"/>
</dbReference>
<proteinExistence type="predicted"/>
<dbReference type="PANTHER" id="PTHR32465">
    <property type="entry name" value="BARDET-BIEDL SYNDROME 2 PROTEIN"/>
    <property type="match status" value="1"/>
</dbReference>
<dbReference type="InterPro" id="IPR055380">
    <property type="entry name" value="BBS2_hp_dom"/>
</dbReference>
<dbReference type="InterPro" id="IPR016616">
    <property type="entry name" value="Bardet-Biedl_syndrome_2_prot"/>
</dbReference>
<feature type="domain" description="Ciliary BBSome complex subunit 2 N-terminal" evidence="8">
    <location>
        <begin position="32"/>
        <end position="125"/>
    </location>
</feature>
<evidence type="ECO:0000256" key="4">
    <source>
        <dbReference type="ARBA" id="ARBA00023069"/>
    </source>
</evidence>
<dbReference type="InterPro" id="IPR015943">
    <property type="entry name" value="WD40/YVTN_repeat-like_dom_sf"/>
</dbReference>
<dbReference type="InterPro" id="IPR029333">
    <property type="entry name" value="BBS2_GAE_dom"/>
</dbReference>
<keyword evidence="3" id="KW-0963">Cytoplasm</keyword>
<protein>
    <submittedName>
        <fullName evidence="13">Oidioi.mRNA.OKI2018_I69.PAR.g12931.t1.cds</fullName>
    </submittedName>
</protein>
<dbReference type="Pfam" id="PF23353">
    <property type="entry name" value="BBS2_hp"/>
    <property type="match status" value="1"/>
</dbReference>
<dbReference type="InterPro" id="IPR029430">
    <property type="entry name" value="BBS2_N"/>
</dbReference>
<evidence type="ECO:0000256" key="5">
    <source>
        <dbReference type="ARBA" id="ARBA00023212"/>
    </source>
</evidence>
<keyword evidence="6" id="KW-0966">Cell projection</keyword>
<reference evidence="13 14" key="1">
    <citation type="submission" date="2021-04" db="EMBL/GenBank/DDBJ databases">
        <authorList>
            <person name="Bliznina A."/>
        </authorList>
    </citation>
    <scope>NUCLEOTIDE SEQUENCE [LARGE SCALE GENOMIC DNA]</scope>
</reference>
<evidence type="ECO:0000259" key="11">
    <source>
        <dbReference type="Pfam" id="PF23350"/>
    </source>
</evidence>
<comment type="subcellular location">
    <subcellularLocation>
        <location evidence="1">Cell projection</location>
        <location evidence="1">Cilium</location>
    </subcellularLocation>
    <subcellularLocation>
        <location evidence="2">Cytoplasm</location>
        <location evidence="2">Cytoskeleton</location>
    </subcellularLocation>
</comment>
<feature type="domain" description="BBS2 GAE" evidence="9">
    <location>
        <begin position="379"/>
        <end position="463"/>
    </location>
</feature>
<dbReference type="Pfam" id="PF14783">
    <property type="entry name" value="BBS2_Mid"/>
    <property type="match status" value="1"/>
</dbReference>
<evidence type="ECO:0000256" key="7">
    <source>
        <dbReference type="SAM" id="Coils"/>
    </source>
</evidence>
<evidence type="ECO:0000313" key="13">
    <source>
        <dbReference type="EMBL" id="CAG5091242.1"/>
    </source>
</evidence>
<evidence type="ECO:0000259" key="10">
    <source>
        <dbReference type="Pfam" id="PF14783"/>
    </source>
</evidence>
<dbReference type="Proteomes" id="UP001158576">
    <property type="component" value="Chromosome PAR"/>
</dbReference>
<dbReference type="EMBL" id="OU015568">
    <property type="protein sequence ID" value="CAG5091242.1"/>
    <property type="molecule type" value="Genomic_DNA"/>
</dbReference>
<feature type="coiled-coil region" evidence="7">
    <location>
        <begin position="317"/>
        <end position="351"/>
    </location>
</feature>
<keyword evidence="5" id="KW-0206">Cytoskeleton</keyword>
<dbReference type="PANTHER" id="PTHR32465:SF0">
    <property type="entry name" value="BARDET-BIEDL SYNDROME 2 PROTEIN"/>
    <property type="match status" value="1"/>
</dbReference>
<evidence type="ECO:0000259" key="12">
    <source>
        <dbReference type="Pfam" id="PF23353"/>
    </source>
</evidence>
<keyword evidence="4" id="KW-0969">Cilium</keyword>
<evidence type="ECO:0000259" key="8">
    <source>
        <dbReference type="Pfam" id="PF14781"/>
    </source>
</evidence>
<dbReference type="Pfam" id="PF14782">
    <property type="entry name" value="BBS2_GAE"/>
    <property type="match status" value="1"/>
</dbReference>
<accession>A0ABN7S7T1</accession>
<feature type="domain" description="BBS2 platform" evidence="11">
    <location>
        <begin position="469"/>
        <end position="552"/>
    </location>
</feature>
<dbReference type="SUPFAM" id="SSF50978">
    <property type="entry name" value="WD40 repeat-like"/>
    <property type="match status" value="1"/>
</dbReference>
<sequence length="695" mass="77718">MTMSGLVSHLSTSIGQDVVPGCIVIAKFNPEEKRDQIAVACRGGKVCVYNLSELAANTTSYYKPVTVIDVKDEIVSIASAPWKPESKYELLLIASSSTIQLYDIYENHSLFHRILPDEIRTISVGCVAEKTEPWILTGGESSITGFDKNGGEVYWNVSSDAVNSICFVDLIGKAYDQIVVGTLDQEITIFDHEELIDSRTEVSPIVLLTKVGPDQMAYALENGTIGVYQRLNRLWRVKSKSTATCQCFYKPNQSLLTGWESGRWEMRKMATGEIIYKAQIDCPVANVIAHSFSTSGDDLLVFGQNGSIEVFLPPTEVDKKKRKAVDENEALRKIEHRRQILKKELDHVENAPKNLSVSERIEQSIIPRTAKLSVNLSNSSDGLYLQVSVDSELKIFLLVFLSEGLFGNDEAKTEVYPTGKQELRVHLAESVSSVTALGIKAGVGYTGAKTLHVLEEMVEIPIFSHFMINEAKQMPIGKVEFQFTERPQRLFLWLQENFLLKKDKGPISSDTFCFKSPSGEKVCFHLAGDRLYIYADTVKWAADAVQSLASYFGINDMSSICDFPEIKDIEGLFQEIADIQASLVRIDSDIAEITQGLMSSLVRLEDSRILEDWKSMEQVQSNIMNADSDLMLKQRVRHANRDNLTKILKKLNHYIDSGSKLRVGKEPVKILNVCRQAVKTKKPKVIVRTLLHGAN</sequence>
<evidence type="ECO:0000259" key="9">
    <source>
        <dbReference type="Pfam" id="PF14782"/>
    </source>
</evidence>
<dbReference type="Pfam" id="PF14781">
    <property type="entry name" value="BBS2_N"/>
    <property type="match status" value="1"/>
</dbReference>
<dbReference type="Pfam" id="PF23350">
    <property type="entry name" value="BBS2_pf"/>
    <property type="match status" value="1"/>
</dbReference>
<name>A0ABN7S7T1_OIKDI</name>
<evidence type="ECO:0000256" key="6">
    <source>
        <dbReference type="ARBA" id="ARBA00023273"/>
    </source>
</evidence>
<dbReference type="Gene3D" id="2.130.10.10">
    <property type="entry name" value="YVTN repeat-like/Quinoprotein amine dehydrogenase"/>
    <property type="match status" value="1"/>
</dbReference>
<evidence type="ECO:0000256" key="1">
    <source>
        <dbReference type="ARBA" id="ARBA00004138"/>
    </source>
</evidence>
<organism evidence="13 14">
    <name type="scientific">Oikopleura dioica</name>
    <name type="common">Tunicate</name>
    <dbReference type="NCBI Taxonomy" id="34765"/>
    <lineage>
        <taxon>Eukaryota</taxon>
        <taxon>Metazoa</taxon>
        <taxon>Chordata</taxon>
        <taxon>Tunicata</taxon>
        <taxon>Appendicularia</taxon>
        <taxon>Copelata</taxon>
        <taxon>Oikopleuridae</taxon>
        <taxon>Oikopleura</taxon>
    </lineage>
</organism>
<dbReference type="InterPro" id="IPR036322">
    <property type="entry name" value="WD40_repeat_dom_sf"/>
</dbReference>
<feature type="domain" description="BBS2 hairpin" evidence="12">
    <location>
        <begin position="565"/>
        <end position="660"/>
    </location>
</feature>